<feature type="compositionally biased region" description="Acidic residues" evidence="17">
    <location>
        <begin position="9"/>
        <end position="23"/>
    </location>
</feature>
<dbReference type="Gene3D" id="3.40.50.150">
    <property type="entry name" value="Vaccinia Virus protein VP39"/>
    <property type="match status" value="1"/>
</dbReference>
<evidence type="ECO:0000256" key="17">
    <source>
        <dbReference type="SAM" id="MobiDB-lite"/>
    </source>
</evidence>
<evidence type="ECO:0000313" key="21">
    <source>
        <dbReference type="EnsemblMetazoa" id="G18760.2:cds"/>
    </source>
</evidence>
<keyword evidence="10" id="KW-0863">Zinc-finger</keyword>
<dbReference type="SUPFAM" id="SSF57667">
    <property type="entry name" value="beta-beta-alpha zinc fingers"/>
    <property type="match status" value="1"/>
</dbReference>
<evidence type="ECO:0000259" key="19">
    <source>
        <dbReference type="Pfam" id="PF21137"/>
    </source>
</evidence>
<sequence>MAEKQKEELMEDSEEGEDWEECEDQTEVSKVTCLFCSMTFTSAEDTFTHCQSAHDLDLIRWSRQHGLDCIQYIKMINYIRLKKPSTGEVRSSFTHGAPPWESSEFMNPADPEDLLLQYDIEDDREEDFTNRVIVPDSASSCGDRLTNQKLSMLAVEQNGVSQTESETMVAHLQDTEQRVRQLEEELSRVLGDFDKVKKVAQDLLMSQPSQPISADNAVQMLTEDEDDVYFGSYAHFSIHQEMLKDKVRTESYRDFMYHNPTLFKDKVVLDVGCGTGILSMFAARAGARKVIGVDQSEIVYQAMDIVRENGLDDVVTLLKGRIEDVELPVDKVDIIISEWMGYFLLFESMLDSVLYARDKYLQPNGVVHPDSCTIVLAALDDPDLQASHVTYWDDVYGFKMTCMKSEVIKEASVEIVKAEKIISDQVVVKTLDSCTCSVTDLQFSQDFTLTATSEGQINAIVGYFDIFFHKGCSKQVMFSTGPGATPTHWKQTVFLLQQPIKVTKGQTIKGHLVCKKNRRDPRSLAITMTVDGVTQNFMMQ</sequence>
<evidence type="ECO:0000259" key="18">
    <source>
        <dbReference type="Pfam" id="PF13649"/>
    </source>
</evidence>
<dbReference type="OrthoDB" id="7848332at2759"/>
<evidence type="ECO:0000256" key="11">
    <source>
        <dbReference type="ARBA" id="ARBA00022833"/>
    </source>
</evidence>
<dbReference type="InterPro" id="IPR036236">
    <property type="entry name" value="Znf_C2H2_sf"/>
</dbReference>
<evidence type="ECO:0000256" key="16">
    <source>
        <dbReference type="SAM" id="Coils"/>
    </source>
</evidence>
<evidence type="ECO:0000256" key="14">
    <source>
        <dbReference type="ARBA" id="ARBA00049303"/>
    </source>
</evidence>
<keyword evidence="9" id="KW-0479">Metal-binding</keyword>
<dbReference type="EC" id="2.1.1.319" evidence="3"/>
<dbReference type="PANTHER" id="PTHR11006">
    <property type="entry name" value="PROTEIN ARGININE N-METHYLTRANSFERASE"/>
    <property type="match status" value="1"/>
</dbReference>
<evidence type="ECO:0000256" key="9">
    <source>
        <dbReference type="ARBA" id="ARBA00022723"/>
    </source>
</evidence>
<dbReference type="SUPFAM" id="SSF53335">
    <property type="entry name" value="S-adenosyl-L-methionine-dependent methyltransferases"/>
    <property type="match status" value="1"/>
</dbReference>
<dbReference type="InterPro" id="IPR055135">
    <property type="entry name" value="PRMT_dom"/>
</dbReference>
<dbReference type="CDD" id="cd02440">
    <property type="entry name" value="AdoMet_MTases"/>
    <property type="match status" value="1"/>
</dbReference>
<evidence type="ECO:0000256" key="7">
    <source>
        <dbReference type="ARBA" id="ARBA00022679"/>
    </source>
</evidence>
<proteinExistence type="predicted"/>
<keyword evidence="11" id="KW-0862">Zinc</keyword>
<dbReference type="GO" id="GO:0035242">
    <property type="term" value="F:protein-arginine omega-N asymmetric methyltransferase activity"/>
    <property type="evidence" value="ECO:0007669"/>
    <property type="project" value="UniProtKB-EC"/>
</dbReference>
<feature type="region of interest" description="Disordered" evidence="17">
    <location>
        <begin position="1"/>
        <end position="23"/>
    </location>
</feature>
<comment type="subcellular location">
    <subcellularLocation>
        <location evidence="2">Cytoplasm</location>
        <location evidence="2">Cytosol</location>
    </subcellularLocation>
    <subcellularLocation>
        <location evidence="1">Nucleus</location>
    </subcellularLocation>
</comment>
<keyword evidence="7 15" id="KW-0808">Transferase</keyword>
<feature type="coiled-coil region" evidence="16">
    <location>
        <begin position="165"/>
        <end position="192"/>
    </location>
</feature>
<keyword evidence="4" id="KW-0963">Cytoplasm</keyword>
<evidence type="ECO:0000256" key="5">
    <source>
        <dbReference type="ARBA" id="ARBA00022553"/>
    </source>
</evidence>
<comment type="catalytic activity">
    <reaction evidence="14">
        <text>L-arginyl-[protein] + S-adenosyl-L-methionine = N(omega)-methyl-L-arginyl-[protein] + S-adenosyl-L-homocysteine + H(+)</text>
        <dbReference type="Rhea" id="RHEA:48100"/>
        <dbReference type="Rhea" id="RHEA-COMP:10532"/>
        <dbReference type="Rhea" id="RHEA-COMP:11990"/>
        <dbReference type="ChEBI" id="CHEBI:15378"/>
        <dbReference type="ChEBI" id="CHEBI:29965"/>
        <dbReference type="ChEBI" id="CHEBI:57856"/>
        <dbReference type="ChEBI" id="CHEBI:59789"/>
        <dbReference type="ChEBI" id="CHEBI:65280"/>
    </reaction>
    <physiologicalReaction direction="left-to-right" evidence="14">
        <dbReference type="Rhea" id="RHEA:48101"/>
    </physiologicalReaction>
</comment>
<evidence type="ECO:0000256" key="2">
    <source>
        <dbReference type="ARBA" id="ARBA00004514"/>
    </source>
</evidence>
<dbReference type="InterPro" id="IPR041698">
    <property type="entry name" value="Methyltransf_25"/>
</dbReference>
<dbReference type="GO" id="GO:0042054">
    <property type="term" value="F:histone methyltransferase activity"/>
    <property type="evidence" value="ECO:0007669"/>
    <property type="project" value="TreeGrafter"/>
</dbReference>
<dbReference type="AlphaFoldDB" id="A0A8W8JE22"/>
<dbReference type="GO" id="GO:0005634">
    <property type="term" value="C:nucleus"/>
    <property type="evidence" value="ECO:0007669"/>
    <property type="project" value="UniProtKB-SubCell"/>
</dbReference>
<evidence type="ECO:0000256" key="8">
    <source>
        <dbReference type="ARBA" id="ARBA00022691"/>
    </source>
</evidence>
<evidence type="ECO:0000256" key="10">
    <source>
        <dbReference type="ARBA" id="ARBA00022771"/>
    </source>
</evidence>
<dbReference type="PANTHER" id="PTHR11006:SF53">
    <property type="entry name" value="PROTEIN ARGININE N-METHYLTRANSFERASE 3"/>
    <property type="match status" value="1"/>
</dbReference>
<dbReference type="Pfam" id="PF22528">
    <property type="entry name" value="PRMT_C"/>
    <property type="match status" value="1"/>
</dbReference>
<evidence type="ECO:0000256" key="1">
    <source>
        <dbReference type="ARBA" id="ARBA00004123"/>
    </source>
</evidence>
<dbReference type="Pfam" id="PF13649">
    <property type="entry name" value="Methyltransf_25"/>
    <property type="match status" value="1"/>
</dbReference>
<evidence type="ECO:0000256" key="3">
    <source>
        <dbReference type="ARBA" id="ARBA00011925"/>
    </source>
</evidence>
<dbReference type="InterPro" id="IPR049482">
    <property type="entry name" value="ANM3-like_C2H2_Zf"/>
</dbReference>
<reference evidence="21" key="1">
    <citation type="submission" date="2022-08" db="UniProtKB">
        <authorList>
            <consortium name="EnsemblMetazoa"/>
        </authorList>
    </citation>
    <scope>IDENTIFICATION</scope>
    <source>
        <strain evidence="21">05x7-T-G4-1.051#20</strain>
    </source>
</reference>
<dbReference type="InterPro" id="IPR029063">
    <property type="entry name" value="SAM-dependent_MTases_sf"/>
</dbReference>
<protein>
    <recommendedName>
        <fullName evidence="3">type I protein arginine methyltransferase</fullName>
        <ecNumber evidence="3">2.1.1.319</ecNumber>
    </recommendedName>
</protein>
<comment type="catalytic activity">
    <reaction evidence="13">
        <text>L-arginyl-[protein] + 2 S-adenosyl-L-methionine = N(omega),N(omega)-dimethyl-L-arginyl-[protein] + 2 S-adenosyl-L-homocysteine + 2 H(+)</text>
        <dbReference type="Rhea" id="RHEA:48096"/>
        <dbReference type="Rhea" id="RHEA-COMP:10532"/>
        <dbReference type="Rhea" id="RHEA-COMP:11991"/>
        <dbReference type="ChEBI" id="CHEBI:15378"/>
        <dbReference type="ChEBI" id="CHEBI:29965"/>
        <dbReference type="ChEBI" id="CHEBI:57856"/>
        <dbReference type="ChEBI" id="CHEBI:59789"/>
        <dbReference type="ChEBI" id="CHEBI:61897"/>
        <dbReference type="EC" id="2.1.1.319"/>
    </reaction>
    <physiologicalReaction direction="left-to-right" evidence="13">
        <dbReference type="Rhea" id="RHEA:48097"/>
    </physiologicalReaction>
</comment>
<feature type="domain" description="Methyltransferase" evidence="18">
    <location>
        <begin position="268"/>
        <end position="365"/>
    </location>
</feature>
<organism evidence="21 22">
    <name type="scientific">Magallana gigas</name>
    <name type="common">Pacific oyster</name>
    <name type="synonym">Crassostrea gigas</name>
    <dbReference type="NCBI Taxonomy" id="29159"/>
    <lineage>
        <taxon>Eukaryota</taxon>
        <taxon>Metazoa</taxon>
        <taxon>Spiralia</taxon>
        <taxon>Lophotrochozoa</taxon>
        <taxon>Mollusca</taxon>
        <taxon>Bivalvia</taxon>
        <taxon>Autobranchia</taxon>
        <taxon>Pteriomorphia</taxon>
        <taxon>Ostreida</taxon>
        <taxon>Ostreoidea</taxon>
        <taxon>Ostreidae</taxon>
        <taxon>Magallana</taxon>
    </lineage>
</organism>
<name>A0A8W8JE22_MAGGI</name>
<keyword evidence="8 15" id="KW-0949">S-adenosyl-L-methionine</keyword>
<dbReference type="EnsemblMetazoa" id="G18760.2">
    <property type="protein sequence ID" value="G18760.2:cds"/>
    <property type="gene ID" value="G18760"/>
</dbReference>
<evidence type="ECO:0000256" key="4">
    <source>
        <dbReference type="ARBA" id="ARBA00022490"/>
    </source>
</evidence>
<evidence type="ECO:0000256" key="6">
    <source>
        <dbReference type="ARBA" id="ARBA00022603"/>
    </source>
</evidence>
<dbReference type="FunFam" id="3.40.50.150:FF:000034">
    <property type="entry name" value="Protein arginine N-methyltransferase 3"/>
    <property type="match status" value="1"/>
</dbReference>
<evidence type="ECO:0000313" key="22">
    <source>
        <dbReference type="Proteomes" id="UP000005408"/>
    </source>
</evidence>
<feature type="domain" description="Protein arginine N-methyltransferase" evidence="20">
    <location>
        <begin position="371"/>
        <end position="529"/>
    </location>
</feature>
<keyword evidence="12" id="KW-0539">Nucleus</keyword>
<evidence type="ECO:0000256" key="15">
    <source>
        <dbReference type="PROSITE-ProRule" id="PRU01015"/>
    </source>
</evidence>
<dbReference type="Pfam" id="PF21137">
    <property type="entry name" value="ANM3_C2H2_Zf"/>
    <property type="match status" value="1"/>
</dbReference>
<dbReference type="OMA" id="YSHFAIH"/>
<dbReference type="GO" id="GO:0008270">
    <property type="term" value="F:zinc ion binding"/>
    <property type="evidence" value="ECO:0007669"/>
    <property type="project" value="UniProtKB-KW"/>
</dbReference>
<keyword evidence="22" id="KW-1185">Reference proteome</keyword>
<evidence type="ECO:0000256" key="12">
    <source>
        <dbReference type="ARBA" id="ARBA00023242"/>
    </source>
</evidence>
<evidence type="ECO:0000259" key="20">
    <source>
        <dbReference type="Pfam" id="PF22528"/>
    </source>
</evidence>
<dbReference type="GO" id="GO:0032259">
    <property type="term" value="P:methylation"/>
    <property type="evidence" value="ECO:0007669"/>
    <property type="project" value="UniProtKB-KW"/>
</dbReference>
<dbReference type="GO" id="GO:0005829">
    <property type="term" value="C:cytosol"/>
    <property type="evidence" value="ECO:0007669"/>
    <property type="project" value="UniProtKB-SubCell"/>
</dbReference>
<feature type="domain" description="Protein arginine N-methyltransferase 3-like C2H2 zinc finger" evidence="19">
    <location>
        <begin position="63"/>
        <end position="108"/>
    </location>
</feature>
<dbReference type="FunFam" id="2.70.160.11:FF:000001">
    <property type="entry name" value="Blast:Protein arginine N-methyltransferase 1"/>
    <property type="match status" value="1"/>
</dbReference>
<keyword evidence="6 15" id="KW-0489">Methyltransferase</keyword>
<accession>A0A8W8JE22</accession>
<dbReference type="Proteomes" id="UP000005408">
    <property type="component" value="Unassembled WGS sequence"/>
</dbReference>
<evidence type="ECO:0000256" key="13">
    <source>
        <dbReference type="ARBA" id="ARBA00047384"/>
    </source>
</evidence>
<keyword evidence="5" id="KW-0597">Phosphoprotein</keyword>
<dbReference type="Gene3D" id="2.70.160.11">
    <property type="entry name" value="Hnrnp arginine n-methyltransferase1"/>
    <property type="match status" value="1"/>
</dbReference>
<keyword evidence="16" id="KW-0175">Coiled coil</keyword>
<dbReference type="PROSITE" id="PS51678">
    <property type="entry name" value="SAM_MT_PRMT"/>
    <property type="match status" value="1"/>
</dbReference>
<dbReference type="InterPro" id="IPR025799">
    <property type="entry name" value="Arg_MeTrfase"/>
</dbReference>